<keyword evidence="5" id="KW-1185">Reference proteome</keyword>
<dbReference type="PANTHER" id="PTHR30055:SF146">
    <property type="entry name" value="HTH-TYPE TRANSCRIPTIONAL DUAL REGULATOR CECR"/>
    <property type="match status" value="1"/>
</dbReference>
<dbReference type="InterPro" id="IPR036271">
    <property type="entry name" value="Tet_transcr_reg_TetR-rel_C_sf"/>
</dbReference>
<keyword evidence="1 2" id="KW-0238">DNA-binding</keyword>
<sequence>MTTCVSDFCRLDRRKRAIVEAARTLFIEQGYERTTVGDIVEKAGGSLSTVYKVFGSKDGLLEAVVFEQAGSGEAIINSAMSQGGSPADILHRLAEDLREHFLNPEMVALVRIVIARSINDRDFAQMFYERTATRTDRALAKMFAQWQSDGVEMVGDPEMLAEIFLDMIVSDLHVEAILHSGGRTHSPERVRARTEFFLAGTKLADH</sequence>
<dbReference type="PRINTS" id="PR00455">
    <property type="entry name" value="HTHTETR"/>
</dbReference>
<dbReference type="InterPro" id="IPR050109">
    <property type="entry name" value="HTH-type_TetR-like_transc_reg"/>
</dbReference>
<name>A0ABS7PGU2_9SPHN</name>
<comment type="caution">
    <text evidence="4">The sequence shown here is derived from an EMBL/GenBank/DDBJ whole genome shotgun (WGS) entry which is preliminary data.</text>
</comment>
<evidence type="ECO:0000313" key="4">
    <source>
        <dbReference type="EMBL" id="MBY8338299.1"/>
    </source>
</evidence>
<evidence type="ECO:0000259" key="3">
    <source>
        <dbReference type="PROSITE" id="PS50977"/>
    </source>
</evidence>
<dbReference type="PANTHER" id="PTHR30055">
    <property type="entry name" value="HTH-TYPE TRANSCRIPTIONAL REGULATOR RUTR"/>
    <property type="match status" value="1"/>
</dbReference>
<dbReference type="RefSeq" id="WP_222825795.1">
    <property type="nucleotide sequence ID" value="NZ_JAHWXP010000005.1"/>
</dbReference>
<accession>A0ABS7PGU2</accession>
<dbReference type="Gene3D" id="1.10.357.10">
    <property type="entry name" value="Tetracycline Repressor, domain 2"/>
    <property type="match status" value="1"/>
</dbReference>
<feature type="domain" description="HTH tetR-type" evidence="3">
    <location>
        <begin position="12"/>
        <end position="72"/>
    </location>
</feature>
<dbReference type="Pfam" id="PF14246">
    <property type="entry name" value="TetR_C_7"/>
    <property type="match status" value="1"/>
</dbReference>
<dbReference type="SUPFAM" id="SSF46689">
    <property type="entry name" value="Homeodomain-like"/>
    <property type="match status" value="1"/>
</dbReference>
<dbReference type="InterPro" id="IPR001647">
    <property type="entry name" value="HTH_TetR"/>
</dbReference>
<gene>
    <name evidence="4" type="ORF">KYN89_14715</name>
</gene>
<evidence type="ECO:0000256" key="1">
    <source>
        <dbReference type="ARBA" id="ARBA00023125"/>
    </source>
</evidence>
<dbReference type="InterPro" id="IPR009057">
    <property type="entry name" value="Homeodomain-like_sf"/>
</dbReference>
<protein>
    <submittedName>
        <fullName evidence="4">TetR/AcrR family transcriptional regulator</fullName>
    </submittedName>
</protein>
<feature type="DNA-binding region" description="H-T-H motif" evidence="2">
    <location>
        <begin position="35"/>
        <end position="54"/>
    </location>
</feature>
<dbReference type="EMBL" id="JAHWXP010000005">
    <property type="protein sequence ID" value="MBY8338299.1"/>
    <property type="molecule type" value="Genomic_DNA"/>
</dbReference>
<evidence type="ECO:0000313" key="5">
    <source>
        <dbReference type="Proteomes" id="UP000759298"/>
    </source>
</evidence>
<evidence type="ECO:0000256" key="2">
    <source>
        <dbReference type="PROSITE-ProRule" id="PRU00335"/>
    </source>
</evidence>
<dbReference type="InterPro" id="IPR039536">
    <property type="entry name" value="TetR_C_Proteobacteria"/>
</dbReference>
<dbReference type="SUPFAM" id="SSF48498">
    <property type="entry name" value="Tetracyclin repressor-like, C-terminal domain"/>
    <property type="match status" value="1"/>
</dbReference>
<dbReference type="Pfam" id="PF00440">
    <property type="entry name" value="TetR_N"/>
    <property type="match status" value="1"/>
</dbReference>
<proteinExistence type="predicted"/>
<dbReference type="Proteomes" id="UP000759298">
    <property type="component" value="Unassembled WGS sequence"/>
</dbReference>
<organism evidence="4 5">
    <name type="scientific">Alteriqipengyuania abyssalis</name>
    <dbReference type="NCBI Taxonomy" id="2860200"/>
    <lineage>
        <taxon>Bacteria</taxon>
        <taxon>Pseudomonadati</taxon>
        <taxon>Pseudomonadota</taxon>
        <taxon>Alphaproteobacteria</taxon>
        <taxon>Sphingomonadales</taxon>
        <taxon>Erythrobacteraceae</taxon>
        <taxon>Alteriqipengyuania</taxon>
    </lineage>
</organism>
<dbReference type="Gene3D" id="1.10.10.60">
    <property type="entry name" value="Homeodomain-like"/>
    <property type="match status" value="1"/>
</dbReference>
<reference evidence="4 5" key="1">
    <citation type="submission" date="2021-07" db="EMBL/GenBank/DDBJ databases">
        <title>Alteriqipengyuania abyssalis NZ-12B nov, sp.nov isolated from deep sea sponge in pacific ocean.</title>
        <authorList>
            <person name="Tareen S."/>
            <person name="Wink J."/>
        </authorList>
    </citation>
    <scope>NUCLEOTIDE SEQUENCE [LARGE SCALE GENOMIC DNA]</scope>
    <source>
        <strain evidence="4 5">NZ-12B</strain>
    </source>
</reference>
<dbReference type="PROSITE" id="PS50977">
    <property type="entry name" value="HTH_TETR_2"/>
    <property type="match status" value="1"/>
</dbReference>